<organism evidence="1 2">
    <name type="scientific">Tanacetum coccineum</name>
    <dbReference type="NCBI Taxonomy" id="301880"/>
    <lineage>
        <taxon>Eukaryota</taxon>
        <taxon>Viridiplantae</taxon>
        <taxon>Streptophyta</taxon>
        <taxon>Embryophyta</taxon>
        <taxon>Tracheophyta</taxon>
        <taxon>Spermatophyta</taxon>
        <taxon>Magnoliopsida</taxon>
        <taxon>eudicotyledons</taxon>
        <taxon>Gunneridae</taxon>
        <taxon>Pentapetalae</taxon>
        <taxon>asterids</taxon>
        <taxon>campanulids</taxon>
        <taxon>Asterales</taxon>
        <taxon>Asteraceae</taxon>
        <taxon>Asteroideae</taxon>
        <taxon>Anthemideae</taxon>
        <taxon>Anthemidinae</taxon>
        <taxon>Tanacetum</taxon>
    </lineage>
</organism>
<keyword evidence="1" id="KW-0695">RNA-directed DNA polymerase</keyword>
<dbReference type="Pfam" id="PF04827">
    <property type="entry name" value="Plant_tran"/>
    <property type="match status" value="1"/>
</dbReference>
<name>A0ABQ4ZAK9_9ASTR</name>
<keyword evidence="1" id="KW-0808">Transferase</keyword>
<sequence length="140" mass="15696">MFYISYLFDDLLNDIALEAPLVVKGKAYEKGYYLVNVIYPQWSSLSKEFKKLQEKTVNELSEILKEQEFVVSEFNELCVSPQPDLQYLSPYKGDSDYELDSGSSLFQGGEDDADAANERVNVTNTLGAYFSTINFGGGLG</sequence>
<dbReference type="EMBL" id="BQNB010011146">
    <property type="protein sequence ID" value="GJS86781.1"/>
    <property type="molecule type" value="Genomic_DNA"/>
</dbReference>
<protein>
    <submittedName>
        <fullName evidence="1">RNA-directed DNA polymerase</fullName>
    </submittedName>
</protein>
<dbReference type="Proteomes" id="UP001151760">
    <property type="component" value="Unassembled WGS sequence"/>
</dbReference>
<evidence type="ECO:0000313" key="1">
    <source>
        <dbReference type="EMBL" id="GJS86781.1"/>
    </source>
</evidence>
<reference evidence="1" key="1">
    <citation type="journal article" date="2022" name="Int. J. Mol. Sci.">
        <title>Draft Genome of Tanacetum Coccineum: Genomic Comparison of Closely Related Tanacetum-Family Plants.</title>
        <authorList>
            <person name="Yamashiro T."/>
            <person name="Shiraishi A."/>
            <person name="Nakayama K."/>
            <person name="Satake H."/>
        </authorList>
    </citation>
    <scope>NUCLEOTIDE SEQUENCE</scope>
</reference>
<evidence type="ECO:0000313" key="2">
    <source>
        <dbReference type="Proteomes" id="UP001151760"/>
    </source>
</evidence>
<dbReference type="InterPro" id="IPR006912">
    <property type="entry name" value="Harbinger_derived_prot"/>
</dbReference>
<keyword evidence="2" id="KW-1185">Reference proteome</keyword>
<keyword evidence="1" id="KW-0548">Nucleotidyltransferase</keyword>
<comment type="caution">
    <text evidence="1">The sequence shown here is derived from an EMBL/GenBank/DDBJ whole genome shotgun (WGS) entry which is preliminary data.</text>
</comment>
<accession>A0ABQ4ZAK9</accession>
<dbReference type="GO" id="GO:0003964">
    <property type="term" value="F:RNA-directed DNA polymerase activity"/>
    <property type="evidence" value="ECO:0007669"/>
    <property type="project" value="UniProtKB-KW"/>
</dbReference>
<reference evidence="1" key="2">
    <citation type="submission" date="2022-01" db="EMBL/GenBank/DDBJ databases">
        <authorList>
            <person name="Yamashiro T."/>
            <person name="Shiraishi A."/>
            <person name="Satake H."/>
            <person name="Nakayama K."/>
        </authorList>
    </citation>
    <scope>NUCLEOTIDE SEQUENCE</scope>
</reference>
<proteinExistence type="predicted"/>
<gene>
    <name evidence="1" type="ORF">Tco_0769417</name>
</gene>